<organism evidence="1 2">
    <name type="scientific">Lentinula aff. detonsa</name>
    <dbReference type="NCBI Taxonomy" id="2804958"/>
    <lineage>
        <taxon>Eukaryota</taxon>
        <taxon>Fungi</taxon>
        <taxon>Dikarya</taxon>
        <taxon>Basidiomycota</taxon>
        <taxon>Agaricomycotina</taxon>
        <taxon>Agaricomycetes</taxon>
        <taxon>Agaricomycetidae</taxon>
        <taxon>Agaricales</taxon>
        <taxon>Marasmiineae</taxon>
        <taxon>Omphalotaceae</taxon>
        <taxon>Lentinula</taxon>
    </lineage>
</organism>
<protein>
    <submittedName>
        <fullName evidence="1">Uncharacterized protein</fullName>
    </submittedName>
</protein>
<keyword evidence="2" id="KW-1185">Reference proteome</keyword>
<name>A0AA38KLD1_9AGAR</name>
<gene>
    <name evidence="1" type="ORF">GGU10DRAFT_277501</name>
</gene>
<feature type="non-terminal residue" evidence="1">
    <location>
        <position position="1"/>
    </location>
</feature>
<sequence>NLPLKFKQIPVERTILLRHEVVQICLCIDKVKLPEDNDVWHFGDFIDDPLGKDDPVAAISLFQEPIPIDNVPAHFATSSGRDTFLEQRLLRFRDFACETSTQSQGVVTALLKHAMHFACSELKAEVLWCDATVSSADWYSR</sequence>
<dbReference type="AlphaFoldDB" id="A0AA38KLD1"/>
<evidence type="ECO:0000313" key="1">
    <source>
        <dbReference type="EMBL" id="KAJ3781469.1"/>
    </source>
</evidence>
<accession>A0AA38KLD1</accession>
<evidence type="ECO:0000313" key="2">
    <source>
        <dbReference type="Proteomes" id="UP001163798"/>
    </source>
</evidence>
<dbReference type="Proteomes" id="UP001163798">
    <property type="component" value="Unassembled WGS sequence"/>
</dbReference>
<reference evidence="1" key="1">
    <citation type="submission" date="2022-08" db="EMBL/GenBank/DDBJ databases">
        <authorList>
            <consortium name="DOE Joint Genome Institute"/>
            <person name="Min B."/>
            <person name="Riley R."/>
            <person name="Sierra-Patev S."/>
            <person name="Naranjo-Ortiz M."/>
            <person name="Looney B."/>
            <person name="Konkel Z."/>
            <person name="Slot J.C."/>
            <person name="Sakamoto Y."/>
            <person name="Steenwyk J.L."/>
            <person name="Rokas A."/>
            <person name="Carro J."/>
            <person name="Camarero S."/>
            <person name="Ferreira P."/>
            <person name="Molpeceres G."/>
            <person name="Ruiz-Duenas F.J."/>
            <person name="Serrano A."/>
            <person name="Henrissat B."/>
            <person name="Drula E."/>
            <person name="Hughes K.W."/>
            <person name="Mata J.L."/>
            <person name="Ishikawa N.K."/>
            <person name="Vargas-Isla R."/>
            <person name="Ushijima S."/>
            <person name="Smith C.A."/>
            <person name="Ahrendt S."/>
            <person name="Andreopoulos W."/>
            <person name="He G."/>
            <person name="Labutti K."/>
            <person name="Lipzen A."/>
            <person name="Ng V."/>
            <person name="Sandor L."/>
            <person name="Barry K."/>
            <person name="Martinez A.T."/>
            <person name="Xiao Y."/>
            <person name="Gibbons J.G."/>
            <person name="Terashima K."/>
            <person name="Hibbett D.S."/>
            <person name="Grigoriev I.V."/>
        </authorList>
    </citation>
    <scope>NUCLEOTIDE SEQUENCE</scope>
    <source>
        <strain evidence="1">TFB10291</strain>
    </source>
</reference>
<dbReference type="EMBL" id="MU793555">
    <property type="protein sequence ID" value="KAJ3781469.1"/>
    <property type="molecule type" value="Genomic_DNA"/>
</dbReference>
<dbReference type="Gene3D" id="3.40.630.30">
    <property type="match status" value="1"/>
</dbReference>
<comment type="caution">
    <text evidence="1">The sequence shown here is derived from an EMBL/GenBank/DDBJ whole genome shotgun (WGS) entry which is preliminary data.</text>
</comment>
<proteinExistence type="predicted"/>